<evidence type="ECO:0000256" key="4">
    <source>
        <dbReference type="ARBA" id="ARBA00022927"/>
    </source>
</evidence>
<dbReference type="InterPro" id="IPR007252">
    <property type="entry name" value="Nup84/Nup107"/>
</dbReference>
<comment type="subcellular location">
    <subcellularLocation>
        <location evidence="1">Nucleus</location>
        <location evidence="1">Nuclear pore complex</location>
    </subcellularLocation>
</comment>
<dbReference type="Pfam" id="PF04121">
    <property type="entry name" value="Nup84_Nup100"/>
    <property type="match status" value="2"/>
</dbReference>
<evidence type="ECO:0000256" key="5">
    <source>
        <dbReference type="ARBA" id="ARBA00023010"/>
    </source>
</evidence>
<keyword evidence="7" id="KW-0539">Nucleus</keyword>
<comment type="caution">
    <text evidence="8">The sequence shown here is derived from an EMBL/GenBank/DDBJ whole genome shotgun (WGS) entry which is preliminary data.</text>
</comment>
<evidence type="ECO:0008006" key="10">
    <source>
        <dbReference type="Google" id="ProtNLM"/>
    </source>
</evidence>
<dbReference type="PANTHER" id="PTHR13003">
    <property type="entry name" value="NUP107-RELATED"/>
    <property type="match status" value="1"/>
</dbReference>
<evidence type="ECO:0000256" key="1">
    <source>
        <dbReference type="ARBA" id="ARBA00004567"/>
    </source>
</evidence>
<evidence type="ECO:0000256" key="7">
    <source>
        <dbReference type="ARBA" id="ARBA00023242"/>
    </source>
</evidence>
<dbReference type="Gene3D" id="1.10.3450.20">
    <property type="match status" value="2"/>
</dbReference>
<gene>
    <name evidence="8" type="ORF">DY000_02043142</name>
</gene>
<sequence length="1924" mass="217836">MEMDMDMDTSPSYFDPEVLSVRDQFRRYRKRHSTSPHEEVSSPNVSENRLLYDGHYIHSPTNTALLLENIKEEVDNFHTGLYEADPVSAVSRRGSGEDDEALFRRVESQSLKACKVENDELAESGDTTFALFASLFDSALQGLMPIPDLILRLEESCRDVSQSIRYGSDIRHRVVEDKLMRQKAQFLLGEAASWSLLWNLYGKATEELPQELIMSPSTSHLEACQFVVNDHTAQLCLRIVLWLEDLASKSLDLERKVRGSHVGTYLPNAGVWHHTQRYLKKNGSAADTVRHLDFDAPTREHARLLPDDKKQDESLLEDVWILLRAGRIEEACDLCRSAGQPWRAATLCPFSGMDMFPSVEALIKNGKNRTLQAIELESGFGNQLRLWKWASYCASEKIAEQDGGKHEVAVFANQCSNLNRILPICTDWESACWAMAKSWLDVQVDLELAQSKPGLTEKLRSCLDESPETMQNGYQASLGPEDWPLHVLNQQPRDLPALLQKLHSGEMVHDAVVRGCKEQHRQIQMTLMSGNISHLLDIIWSWIAPLEDDQSNFRPHGDPHMIKFGAHVVLVLRYMLADEIKDREKLSNVGDLILHMYSMFLFSKQHEELVGIYASQLARHRCIELFVHMMELRMHSSVHVKFKIFLSAMEYLPFSHVDDSQGNFEEIVDRVLSRSREIKLAKYDPSVDVAEQHRQQSLQKAIAIQWLCFTPPSTIKDVKDVTSKLLLRSLMHSNILFREFALIAMWRVPATPVGAHTLLSFLAEPLKQLSENPDTLEDYVSENLQEFQDWNEYYSCDAKYRNWLKFQLENAEVTELSEEETQKAVVAAKETLDSSLSLLLRKDNPWLTFLEDDVFESEENMFLELHATAMLCLPSGECLRPDATVCAALMSALYASVTEEVVLDRQLMVNVSISSRDSYCIEVVLRCLATEGDGLGPHNANDGGILSSVAAAAFKGELTRFQAGVTMDISRLDAWYSSKEGSLETPATYIVRGLCRRCCLPELVLRSMQVSVCLMESGNPPEEHDELIELVASDENVKTLRFRQLCFFRFNSSRVGLLTVPCRASSPRFVGGEMEMDMDTSPSYFDSEVLSVRDQFRRYRKRHSTSAHEEVSSPNVSENRLLYDVDYIHSPTNTALLLENIKEEVDNFHTGLYEADPISAVSRRESVMDMWMVATMGFVSKSRESVTEGLQGLMLIPDLILRLEDSCRDVSQSIRYGSDIRHRVVEGKLMRQKAQLLLGEAASWSLLWNLYGKATEEVPQELIMSPSTSHLEACQFVVNDHTAQLCLRIVLWLEYLASKSLDLERKKGGCSIYYFINVRGSHVGTYLPNAGVWHHTQRYLKKNGSAADTVRHLDFDAPTREHARLLPDDKKQDESLLEDVWILLRAGRIEEACDLCRSAGQPWRAATLCPFSGMDMFPSVEALIKNGKNRTLQAIELESVFGNGLQQDGGKHEVDLELAQSKPGLTEKFRSCLDESPDTMQNGYQASVGPEDWPLHVLNQQPHDLPALLQKLHSGEMVHDAVVRGCKEQHRQIQMTLISGNISHLLDIIWSWIAIQWLCFTPPSTIKDVKDVTSKLVLRSFMHSNILFREFALIAMWRVPATPVGAHTLLSFHAEPLKQLSENPDTLEDYVSENLQEFQDWNEYYSCDAKYRNWLKFQLENAEVTELSEEENQKAVVAAKETLDSSLSLLLRKDNPWLTFLEDDVFESEENMFLELHATAMLYLPSGECLRPDATVCAALMSALYASVTEEVVLDRQLMVNVSISSRDSYCIEVVLRCLATEGDGLGPHNANDGGILSSVAAAAFKGELTRFQAGVTMDISRLDALYSSKEGSLETPATYIVRGLCSRCCLPELVLRSMQVSVCLMESGNPNPPEDHDELIELVASDETGFLSIFSQQQLQEFMLFEREYRLSQLELQEELSSS</sequence>
<name>A0ABQ7BQ32_BRACR</name>
<evidence type="ECO:0000313" key="9">
    <source>
        <dbReference type="Proteomes" id="UP000266723"/>
    </source>
</evidence>
<keyword evidence="2" id="KW-0813">Transport</keyword>
<dbReference type="PANTHER" id="PTHR13003:SF2">
    <property type="entry name" value="NUCLEAR PORE COMPLEX PROTEIN NUP107"/>
    <property type="match status" value="1"/>
</dbReference>
<reference evidence="8 9" key="1">
    <citation type="journal article" date="2020" name="BMC Genomics">
        <title>Intraspecific diversification of the crop wild relative Brassica cretica Lam. using demographic model selection.</title>
        <authorList>
            <person name="Kioukis A."/>
            <person name="Michalopoulou V.A."/>
            <person name="Briers L."/>
            <person name="Pirintsos S."/>
            <person name="Studholme D.J."/>
            <person name="Pavlidis P."/>
            <person name="Sarris P.F."/>
        </authorList>
    </citation>
    <scope>NUCLEOTIDE SEQUENCE [LARGE SCALE GENOMIC DNA]</scope>
    <source>
        <strain evidence="9">cv. PFS-1207/04</strain>
    </source>
</reference>
<keyword evidence="5" id="KW-0811">Translocation</keyword>
<evidence type="ECO:0000313" key="8">
    <source>
        <dbReference type="EMBL" id="KAF3534422.1"/>
    </source>
</evidence>
<dbReference type="Proteomes" id="UP000266723">
    <property type="component" value="Unassembled WGS sequence"/>
</dbReference>
<dbReference type="Gene3D" id="1.20.190.50">
    <property type="match status" value="1"/>
</dbReference>
<keyword evidence="9" id="KW-1185">Reference proteome</keyword>
<protein>
    <recommendedName>
        <fullName evidence="10">Nuclear pore complex protein</fullName>
    </recommendedName>
</protein>
<evidence type="ECO:0000256" key="2">
    <source>
        <dbReference type="ARBA" id="ARBA00022448"/>
    </source>
</evidence>
<keyword evidence="6" id="KW-0906">Nuclear pore complex</keyword>
<evidence type="ECO:0000256" key="6">
    <source>
        <dbReference type="ARBA" id="ARBA00023132"/>
    </source>
</evidence>
<proteinExistence type="predicted"/>
<keyword evidence="3" id="KW-0509">mRNA transport</keyword>
<dbReference type="EMBL" id="QGKV02001507">
    <property type="protein sequence ID" value="KAF3534422.1"/>
    <property type="molecule type" value="Genomic_DNA"/>
</dbReference>
<organism evidence="8 9">
    <name type="scientific">Brassica cretica</name>
    <name type="common">Mustard</name>
    <dbReference type="NCBI Taxonomy" id="69181"/>
    <lineage>
        <taxon>Eukaryota</taxon>
        <taxon>Viridiplantae</taxon>
        <taxon>Streptophyta</taxon>
        <taxon>Embryophyta</taxon>
        <taxon>Tracheophyta</taxon>
        <taxon>Spermatophyta</taxon>
        <taxon>Magnoliopsida</taxon>
        <taxon>eudicotyledons</taxon>
        <taxon>Gunneridae</taxon>
        <taxon>Pentapetalae</taxon>
        <taxon>rosids</taxon>
        <taxon>malvids</taxon>
        <taxon>Brassicales</taxon>
        <taxon>Brassicaceae</taxon>
        <taxon>Brassiceae</taxon>
        <taxon>Brassica</taxon>
    </lineage>
</organism>
<evidence type="ECO:0000256" key="3">
    <source>
        <dbReference type="ARBA" id="ARBA00022816"/>
    </source>
</evidence>
<keyword evidence="4" id="KW-0653">Protein transport</keyword>
<accession>A0ABQ7BQ32</accession>